<evidence type="ECO:0000256" key="8">
    <source>
        <dbReference type="RuleBase" id="RU363032"/>
    </source>
</evidence>
<gene>
    <name evidence="10" type="ORF">CUC15_16320</name>
</gene>
<accession>A0A345PK74</accession>
<dbReference type="PROSITE" id="PS50928">
    <property type="entry name" value="ABC_TM1"/>
    <property type="match status" value="1"/>
</dbReference>
<feature type="transmembrane region" description="Helical" evidence="8">
    <location>
        <begin position="134"/>
        <end position="156"/>
    </location>
</feature>
<evidence type="ECO:0000256" key="7">
    <source>
        <dbReference type="ARBA" id="ARBA00023136"/>
    </source>
</evidence>
<dbReference type="GO" id="GO:0005886">
    <property type="term" value="C:plasma membrane"/>
    <property type="evidence" value="ECO:0007669"/>
    <property type="project" value="UniProtKB-SubCell"/>
</dbReference>
<sequence length="267" mass="29328">MKRKLPKILLNIHVFLVLVFLLAPIVVIAASSFTQSDFIAFPPEGLSLKWYADILNHPEFIESFYLSVRVALGTALVATIIGTLASLAVVRYEFRGKEAIIQLTSSPLMMPTVVLGIALLQYYAWIGLAPSTTALIFGHIILAVPYVMRLVVASLAGFDRTIEKAAMNLGASPLRVFFQVTLPTIKSGIIAGGVFAFITSFDDLTVALFIVSTDVVTLPVRIFTYMEWQYDPLITSVSTMIIMITVVLMLIIEKILGVGKMLDPKKD</sequence>
<reference evidence="11" key="1">
    <citation type="submission" date="2017-11" db="EMBL/GenBank/DDBJ databases">
        <authorList>
            <person name="Zhu W."/>
        </authorList>
    </citation>
    <scope>NUCLEOTIDE SEQUENCE [LARGE SCALE GENOMIC DNA]</scope>
    <source>
        <strain evidence="11">160</strain>
    </source>
</reference>
<comment type="similarity">
    <text evidence="8">Belongs to the binding-protein-dependent transport system permease family.</text>
</comment>
<keyword evidence="11" id="KW-1185">Reference proteome</keyword>
<evidence type="ECO:0000256" key="5">
    <source>
        <dbReference type="ARBA" id="ARBA00022692"/>
    </source>
</evidence>
<dbReference type="PANTHER" id="PTHR43357">
    <property type="entry name" value="INNER MEMBRANE ABC TRANSPORTER PERMEASE PROTEIN YDCV"/>
    <property type="match status" value="1"/>
</dbReference>
<feature type="domain" description="ABC transmembrane type-1" evidence="9">
    <location>
        <begin position="64"/>
        <end position="252"/>
    </location>
</feature>
<evidence type="ECO:0000256" key="4">
    <source>
        <dbReference type="ARBA" id="ARBA00022519"/>
    </source>
</evidence>
<evidence type="ECO:0000313" key="10">
    <source>
        <dbReference type="EMBL" id="AXI10404.1"/>
    </source>
</evidence>
<comment type="subcellular location">
    <subcellularLocation>
        <location evidence="1">Cell inner membrane</location>
        <topology evidence="1">Multi-pass membrane protein</topology>
    </subcellularLocation>
    <subcellularLocation>
        <location evidence="8">Cell membrane</location>
        <topology evidence="8">Multi-pass membrane protein</topology>
    </subcellularLocation>
</comment>
<dbReference type="Pfam" id="PF00528">
    <property type="entry name" value="BPD_transp_1"/>
    <property type="match status" value="1"/>
</dbReference>
<keyword evidence="2 8" id="KW-0813">Transport</keyword>
<evidence type="ECO:0000256" key="3">
    <source>
        <dbReference type="ARBA" id="ARBA00022475"/>
    </source>
</evidence>
<dbReference type="AlphaFoldDB" id="A0A345PK74"/>
<feature type="transmembrane region" description="Helical" evidence="8">
    <location>
        <begin position="12"/>
        <end position="33"/>
    </location>
</feature>
<proteinExistence type="inferred from homology"/>
<evidence type="ECO:0000259" key="9">
    <source>
        <dbReference type="PROSITE" id="PS50928"/>
    </source>
</evidence>
<dbReference type="CDD" id="cd06261">
    <property type="entry name" value="TM_PBP2"/>
    <property type="match status" value="1"/>
</dbReference>
<evidence type="ECO:0000313" key="11">
    <source>
        <dbReference type="Proteomes" id="UP000253908"/>
    </source>
</evidence>
<dbReference type="EMBL" id="CP024848">
    <property type="protein sequence ID" value="AXI10404.1"/>
    <property type="molecule type" value="Genomic_DNA"/>
</dbReference>
<keyword evidence="4" id="KW-0997">Cell inner membrane</keyword>
<evidence type="ECO:0000256" key="6">
    <source>
        <dbReference type="ARBA" id="ARBA00022989"/>
    </source>
</evidence>
<dbReference type="GO" id="GO:0055085">
    <property type="term" value="P:transmembrane transport"/>
    <property type="evidence" value="ECO:0007669"/>
    <property type="project" value="InterPro"/>
</dbReference>
<dbReference type="PANTHER" id="PTHR43357:SF4">
    <property type="entry name" value="INNER MEMBRANE ABC TRANSPORTER PERMEASE PROTEIN YDCV"/>
    <property type="match status" value="1"/>
</dbReference>
<keyword evidence="6 8" id="KW-1133">Transmembrane helix</keyword>
<evidence type="ECO:0000256" key="2">
    <source>
        <dbReference type="ARBA" id="ARBA00022448"/>
    </source>
</evidence>
<dbReference type="Gene3D" id="1.10.3720.10">
    <property type="entry name" value="MetI-like"/>
    <property type="match status" value="1"/>
</dbReference>
<dbReference type="OrthoDB" id="9776648at2"/>
<dbReference type="Proteomes" id="UP000253908">
    <property type="component" value="Chromosome"/>
</dbReference>
<feature type="transmembrane region" description="Helical" evidence="8">
    <location>
        <begin position="176"/>
        <end position="198"/>
    </location>
</feature>
<dbReference type="InterPro" id="IPR035906">
    <property type="entry name" value="MetI-like_sf"/>
</dbReference>
<feature type="transmembrane region" description="Helical" evidence="8">
    <location>
        <begin position="233"/>
        <end position="252"/>
    </location>
</feature>
<name>A0A345PK74_9BACI</name>
<feature type="transmembrane region" description="Helical" evidence="8">
    <location>
        <begin position="64"/>
        <end position="87"/>
    </location>
</feature>
<keyword evidence="7 8" id="KW-0472">Membrane</keyword>
<dbReference type="InterPro" id="IPR000515">
    <property type="entry name" value="MetI-like"/>
</dbReference>
<organism evidence="10 11">
    <name type="scientific">Oceanobacillus zhaokaii</name>
    <dbReference type="NCBI Taxonomy" id="2052660"/>
    <lineage>
        <taxon>Bacteria</taxon>
        <taxon>Bacillati</taxon>
        <taxon>Bacillota</taxon>
        <taxon>Bacilli</taxon>
        <taxon>Bacillales</taxon>
        <taxon>Bacillaceae</taxon>
        <taxon>Oceanobacillus</taxon>
    </lineage>
</organism>
<dbReference type="SUPFAM" id="SSF161098">
    <property type="entry name" value="MetI-like"/>
    <property type="match status" value="1"/>
</dbReference>
<dbReference type="KEGG" id="ocn:CUC15_16320"/>
<evidence type="ECO:0000256" key="1">
    <source>
        <dbReference type="ARBA" id="ARBA00004429"/>
    </source>
</evidence>
<protein>
    <submittedName>
        <fullName evidence="10">ABC transporter permease</fullName>
    </submittedName>
</protein>
<keyword evidence="5 8" id="KW-0812">Transmembrane</keyword>
<keyword evidence="3" id="KW-1003">Cell membrane</keyword>
<dbReference type="RefSeq" id="WP_114917690.1">
    <property type="nucleotide sequence ID" value="NZ_CP024848.1"/>
</dbReference>
<feature type="transmembrane region" description="Helical" evidence="8">
    <location>
        <begin position="108"/>
        <end position="128"/>
    </location>
</feature>